<comment type="subunit">
    <text evidence="10">Monomer.</text>
</comment>
<dbReference type="Pfam" id="PF01715">
    <property type="entry name" value="IPPT"/>
    <property type="match status" value="1"/>
</dbReference>
<dbReference type="GO" id="GO:0005524">
    <property type="term" value="F:ATP binding"/>
    <property type="evidence" value="ECO:0007669"/>
    <property type="project" value="UniProtKB-UniRule"/>
</dbReference>
<dbReference type="PANTHER" id="PTHR11088">
    <property type="entry name" value="TRNA DIMETHYLALLYLTRANSFERASE"/>
    <property type="match status" value="1"/>
</dbReference>
<evidence type="ECO:0000256" key="10">
    <source>
        <dbReference type="HAMAP-Rule" id="MF_00185"/>
    </source>
</evidence>
<dbReference type="Gene3D" id="3.40.50.300">
    <property type="entry name" value="P-loop containing nucleotide triphosphate hydrolases"/>
    <property type="match status" value="1"/>
</dbReference>
<dbReference type="EC" id="2.5.1.75" evidence="10"/>
<protein>
    <recommendedName>
        <fullName evidence="10">tRNA dimethylallyltransferase</fullName>
        <ecNumber evidence="10">2.5.1.75</ecNumber>
    </recommendedName>
    <alternativeName>
        <fullName evidence="10">Dimethylallyl diphosphate:tRNA dimethylallyltransferase</fullName>
        <shortName evidence="10">DMAPP:tRNA dimethylallyltransferase</shortName>
        <shortName evidence="10">DMATase</shortName>
    </alternativeName>
    <alternativeName>
        <fullName evidence="10">Isopentenyl-diphosphate:tRNA isopentenyltransferase</fullName>
        <shortName evidence="10">IPP transferase</shortName>
        <shortName evidence="10">IPPT</shortName>
        <shortName evidence="10">IPTase</shortName>
    </alternativeName>
</protein>
<comment type="function">
    <text evidence="2 10 12">Catalyzes the transfer of a dimethylallyl group onto the adenine at position 37 in tRNAs that read codons beginning with uridine, leading to the formation of N6-(dimethylallyl)adenosine (i(6)A).</text>
</comment>
<dbReference type="EMBL" id="QMPZ01000190">
    <property type="protein sequence ID" value="RLE07169.1"/>
    <property type="molecule type" value="Genomic_DNA"/>
</dbReference>
<evidence type="ECO:0000256" key="2">
    <source>
        <dbReference type="ARBA" id="ARBA00003213"/>
    </source>
</evidence>
<evidence type="ECO:0000256" key="12">
    <source>
        <dbReference type="RuleBase" id="RU003784"/>
    </source>
</evidence>
<comment type="similarity">
    <text evidence="3 10 13">Belongs to the IPP transferase family.</text>
</comment>
<accession>A0A497E1I8</accession>
<evidence type="ECO:0000256" key="1">
    <source>
        <dbReference type="ARBA" id="ARBA00001946"/>
    </source>
</evidence>
<feature type="site" description="Interaction with substrate tRNA" evidence="10">
    <location>
        <position position="101"/>
    </location>
</feature>
<dbReference type="SUPFAM" id="SSF52540">
    <property type="entry name" value="P-loop containing nucleoside triphosphate hydrolases"/>
    <property type="match status" value="1"/>
</dbReference>
<keyword evidence="7 10" id="KW-0067">ATP-binding</keyword>
<comment type="cofactor">
    <cofactor evidence="1 10">
        <name>Mg(2+)</name>
        <dbReference type="ChEBI" id="CHEBI:18420"/>
    </cofactor>
</comment>
<evidence type="ECO:0000256" key="7">
    <source>
        <dbReference type="ARBA" id="ARBA00022840"/>
    </source>
</evidence>
<evidence type="ECO:0000256" key="8">
    <source>
        <dbReference type="ARBA" id="ARBA00022842"/>
    </source>
</evidence>
<organism evidence="14 15">
    <name type="scientific">Aerophobetes bacterium</name>
    <dbReference type="NCBI Taxonomy" id="2030807"/>
    <lineage>
        <taxon>Bacteria</taxon>
        <taxon>Candidatus Aerophobota</taxon>
    </lineage>
</organism>
<dbReference type="HAMAP" id="MF_00185">
    <property type="entry name" value="IPP_trans"/>
    <property type="match status" value="1"/>
</dbReference>
<proteinExistence type="inferred from homology"/>
<evidence type="ECO:0000256" key="4">
    <source>
        <dbReference type="ARBA" id="ARBA00022679"/>
    </source>
</evidence>
<evidence type="ECO:0000256" key="13">
    <source>
        <dbReference type="RuleBase" id="RU003785"/>
    </source>
</evidence>
<gene>
    <name evidence="10" type="primary">miaA</name>
    <name evidence="14" type="ORF">DRJ00_08605</name>
</gene>
<evidence type="ECO:0000256" key="5">
    <source>
        <dbReference type="ARBA" id="ARBA00022694"/>
    </source>
</evidence>
<dbReference type="InterPro" id="IPR039657">
    <property type="entry name" value="Dimethylallyltransferase"/>
</dbReference>
<dbReference type="PANTHER" id="PTHR11088:SF60">
    <property type="entry name" value="TRNA DIMETHYLALLYLTRANSFERASE"/>
    <property type="match status" value="1"/>
</dbReference>
<comment type="caution">
    <text evidence="14">The sequence shown here is derived from an EMBL/GenBank/DDBJ whole genome shotgun (WGS) entry which is preliminary data.</text>
</comment>
<evidence type="ECO:0000313" key="14">
    <source>
        <dbReference type="EMBL" id="RLE07169.1"/>
    </source>
</evidence>
<keyword evidence="8 10" id="KW-0460">Magnesium</keyword>
<feature type="binding site" evidence="10">
    <location>
        <begin position="12"/>
        <end position="17"/>
    </location>
    <ligand>
        <name>substrate</name>
    </ligand>
</feature>
<evidence type="ECO:0000256" key="6">
    <source>
        <dbReference type="ARBA" id="ARBA00022741"/>
    </source>
</evidence>
<evidence type="ECO:0000256" key="3">
    <source>
        <dbReference type="ARBA" id="ARBA00005842"/>
    </source>
</evidence>
<dbReference type="GO" id="GO:0052381">
    <property type="term" value="F:tRNA dimethylallyltransferase activity"/>
    <property type="evidence" value="ECO:0007669"/>
    <property type="project" value="UniProtKB-UniRule"/>
</dbReference>
<feature type="site" description="Interaction with substrate tRNA" evidence="10">
    <location>
        <position position="123"/>
    </location>
</feature>
<dbReference type="Proteomes" id="UP000279422">
    <property type="component" value="Unassembled WGS sequence"/>
</dbReference>
<comment type="caution">
    <text evidence="10">Lacks conserved residue(s) required for the propagation of feature annotation.</text>
</comment>
<feature type="binding site" evidence="10">
    <location>
        <begin position="10"/>
        <end position="17"/>
    </location>
    <ligand>
        <name>ATP</name>
        <dbReference type="ChEBI" id="CHEBI:30616"/>
    </ligand>
</feature>
<keyword evidence="6 10" id="KW-0547">Nucleotide-binding</keyword>
<name>A0A497E1I8_UNCAE</name>
<dbReference type="Gene3D" id="1.10.20.140">
    <property type="match status" value="1"/>
</dbReference>
<dbReference type="InterPro" id="IPR018022">
    <property type="entry name" value="IPT"/>
</dbReference>
<sequence length="322" mass="37009">MMDALLVIVGPTAVGKTEVAVNLARRVKGEVISADSRQIYREMDIGTAKPSERIRKEIPHHLIDVVFPDEVFNAAEFGVRARSIIKRLQKERKLPILVGGSGLYIRAAVDGLFVGPGADWELRERLKEKARREGNESLYRDLKRIDPEAASRIHPNDQRRIIRALEVYELTGKKISSYQKECSARLSGVVMIGLERKRESLYRLINERVDRMIGQGLIEEVKSLLDKGYSEDLPSMQGLGYRQIIGYLKGDYSKEEAIRLIKRDTRRFARRQLNWFKKDDRIIWLNMEEYSSVGKVSCKILEILKKRLSKETVAQVFRPAII</sequence>
<reference evidence="14 15" key="1">
    <citation type="submission" date="2018-06" db="EMBL/GenBank/DDBJ databases">
        <title>Extensive metabolic versatility and redundancy in microbially diverse, dynamic hydrothermal sediments.</title>
        <authorList>
            <person name="Dombrowski N."/>
            <person name="Teske A."/>
            <person name="Baker B.J."/>
        </authorList>
    </citation>
    <scope>NUCLEOTIDE SEQUENCE [LARGE SCALE GENOMIC DNA]</scope>
    <source>
        <strain evidence="14">B47_G16</strain>
    </source>
</reference>
<keyword evidence="4 10" id="KW-0808">Transferase</keyword>
<evidence type="ECO:0000313" key="15">
    <source>
        <dbReference type="Proteomes" id="UP000279422"/>
    </source>
</evidence>
<dbReference type="InterPro" id="IPR027417">
    <property type="entry name" value="P-loop_NTPase"/>
</dbReference>
<dbReference type="NCBIfam" id="TIGR00174">
    <property type="entry name" value="miaA"/>
    <property type="match status" value="1"/>
</dbReference>
<feature type="region of interest" description="Interaction with substrate tRNA" evidence="10">
    <location>
        <begin position="35"/>
        <end position="38"/>
    </location>
</feature>
<dbReference type="AlphaFoldDB" id="A0A497E1I8"/>
<keyword evidence="5 10" id="KW-0819">tRNA processing</keyword>
<evidence type="ECO:0000256" key="11">
    <source>
        <dbReference type="RuleBase" id="RU003783"/>
    </source>
</evidence>
<dbReference type="FunFam" id="1.10.20.140:FF:000001">
    <property type="entry name" value="tRNA dimethylallyltransferase"/>
    <property type="match status" value="1"/>
</dbReference>
<comment type="catalytic activity">
    <reaction evidence="9 10 11">
        <text>adenosine(37) in tRNA + dimethylallyl diphosphate = N(6)-dimethylallyladenosine(37) in tRNA + diphosphate</text>
        <dbReference type="Rhea" id="RHEA:26482"/>
        <dbReference type="Rhea" id="RHEA-COMP:10162"/>
        <dbReference type="Rhea" id="RHEA-COMP:10375"/>
        <dbReference type="ChEBI" id="CHEBI:33019"/>
        <dbReference type="ChEBI" id="CHEBI:57623"/>
        <dbReference type="ChEBI" id="CHEBI:74411"/>
        <dbReference type="ChEBI" id="CHEBI:74415"/>
        <dbReference type="EC" id="2.5.1.75"/>
    </reaction>
</comment>
<dbReference type="GO" id="GO:0006400">
    <property type="term" value="P:tRNA modification"/>
    <property type="evidence" value="ECO:0007669"/>
    <property type="project" value="TreeGrafter"/>
</dbReference>
<evidence type="ECO:0000256" key="9">
    <source>
        <dbReference type="ARBA" id="ARBA00049563"/>
    </source>
</evidence>